<evidence type="ECO:0000256" key="6">
    <source>
        <dbReference type="ARBA" id="ARBA00023136"/>
    </source>
</evidence>
<evidence type="ECO:0000256" key="5">
    <source>
        <dbReference type="ARBA" id="ARBA00022989"/>
    </source>
</evidence>
<evidence type="ECO:0000256" key="4">
    <source>
        <dbReference type="ARBA" id="ARBA00022692"/>
    </source>
</evidence>
<feature type="domain" description="Major facilitator superfamily (MFS) profile" evidence="9">
    <location>
        <begin position="13"/>
        <end position="422"/>
    </location>
</feature>
<dbReference type="RefSeq" id="WP_205259296.1">
    <property type="nucleotide sequence ID" value="NZ_JAERWK010000005.1"/>
</dbReference>
<feature type="region of interest" description="Disordered" evidence="7">
    <location>
        <begin position="429"/>
        <end position="448"/>
    </location>
</feature>
<keyword evidence="5 8" id="KW-1133">Transmembrane helix</keyword>
<name>A0A938YB21_9ACTN</name>
<accession>A0A938YB21</accession>
<dbReference type="InterPro" id="IPR036259">
    <property type="entry name" value="MFS_trans_sf"/>
</dbReference>
<evidence type="ECO:0000313" key="11">
    <source>
        <dbReference type="Proteomes" id="UP000663792"/>
    </source>
</evidence>
<evidence type="ECO:0000256" key="1">
    <source>
        <dbReference type="ARBA" id="ARBA00004651"/>
    </source>
</evidence>
<evidence type="ECO:0000256" key="2">
    <source>
        <dbReference type="ARBA" id="ARBA00022448"/>
    </source>
</evidence>
<dbReference type="SUPFAM" id="SSF103473">
    <property type="entry name" value="MFS general substrate transporter"/>
    <property type="match status" value="1"/>
</dbReference>
<dbReference type="GO" id="GO:0022857">
    <property type="term" value="F:transmembrane transporter activity"/>
    <property type="evidence" value="ECO:0007669"/>
    <property type="project" value="InterPro"/>
</dbReference>
<dbReference type="InterPro" id="IPR050171">
    <property type="entry name" value="MFS_Transporters"/>
</dbReference>
<dbReference type="EMBL" id="JAERWK010000005">
    <property type="protein sequence ID" value="MBM9466348.1"/>
    <property type="molecule type" value="Genomic_DNA"/>
</dbReference>
<dbReference type="Proteomes" id="UP000663792">
    <property type="component" value="Unassembled WGS sequence"/>
</dbReference>
<comment type="caution">
    <text evidence="10">The sequence shown here is derived from an EMBL/GenBank/DDBJ whole genome shotgun (WGS) entry which is preliminary data.</text>
</comment>
<feature type="transmembrane region" description="Helical" evidence="8">
    <location>
        <begin position="334"/>
        <end position="360"/>
    </location>
</feature>
<keyword evidence="2" id="KW-0813">Transport</keyword>
<proteinExistence type="predicted"/>
<feature type="transmembrane region" description="Helical" evidence="8">
    <location>
        <begin position="102"/>
        <end position="120"/>
    </location>
</feature>
<dbReference type="Gene3D" id="1.20.1250.20">
    <property type="entry name" value="MFS general substrate transporter like domains"/>
    <property type="match status" value="1"/>
</dbReference>
<feature type="transmembrane region" description="Helical" evidence="8">
    <location>
        <begin position="268"/>
        <end position="296"/>
    </location>
</feature>
<evidence type="ECO:0000256" key="7">
    <source>
        <dbReference type="SAM" id="MobiDB-lite"/>
    </source>
</evidence>
<evidence type="ECO:0000256" key="8">
    <source>
        <dbReference type="SAM" id="Phobius"/>
    </source>
</evidence>
<comment type="subcellular location">
    <subcellularLocation>
        <location evidence="1">Cell membrane</location>
        <topology evidence="1">Multi-pass membrane protein</topology>
    </subcellularLocation>
</comment>
<keyword evidence="11" id="KW-1185">Reference proteome</keyword>
<feature type="transmembrane region" description="Helical" evidence="8">
    <location>
        <begin position="46"/>
        <end position="67"/>
    </location>
</feature>
<feature type="compositionally biased region" description="Basic residues" evidence="7">
    <location>
        <begin position="436"/>
        <end position="448"/>
    </location>
</feature>
<dbReference type="PROSITE" id="PS50850">
    <property type="entry name" value="MFS"/>
    <property type="match status" value="1"/>
</dbReference>
<reference evidence="10" key="1">
    <citation type="submission" date="2021-01" db="EMBL/GenBank/DDBJ databases">
        <title>YIM 132084 draft genome.</title>
        <authorList>
            <person name="An D."/>
        </authorList>
    </citation>
    <scope>NUCLEOTIDE SEQUENCE</scope>
    <source>
        <strain evidence="10">YIM 132084</strain>
    </source>
</reference>
<feature type="transmembrane region" description="Helical" evidence="8">
    <location>
        <begin position="141"/>
        <end position="163"/>
    </location>
</feature>
<dbReference type="AlphaFoldDB" id="A0A938YB21"/>
<evidence type="ECO:0000313" key="10">
    <source>
        <dbReference type="EMBL" id="MBM9466348.1"/>
    </source>
</evidence>
<keyword evidence="6 8" id="KW-0472">Membrane</keyword>
<gene>
    <name evidence="10" type="ORF">JL106_03525</name>
</gene>
<dbReference type="InterPro" id="IPR020846">
    <property type="entry name" value="MFS_dom"/>
</dbReference>
<feature type="transmembrane region" description="Helical" evidence="8">
    <location>
        <begin position="169"/>
        <end position="187"/>
    </location>
</feature>
<keyword evidence="3" id="KW-1003">Cell membrane</keyword>
<dbReference type="PANTHER" id="PTHR23517">
    <property type="entry name" value="RESISTANCE PROTEIN MDTM, PUTATIVE-RELATED-RELATED"/>
    <property type="match status" value="1"/>
</dbReference>
<feature type="transmembrane region" description="Helical" evidence="8">
    <location>
        <begin position="79"/>
        <end position="96"/>
    </location>
</feature>
<feature type="transmembrane region" description="Helical" evidence="8">
    <location>
        <begin position="21"/>
        <end position="40"/>
    </location>
</feature>
<dbReference type="Pfam" id="PF07690">
    <property type="entry name" value="MFS_1"/>
    <property type="match status" value="2"/>
</dbReference>
<dbReference type="InterPro" id="IPR011701">
    <property type="entry name" value="MFS"/>
</dbReference>
<protein>
    <submittedName>
        <fullName evidence="10">MFS transporter</fullName>
    </submittedName>
</protein>
<evidence type="ECO:0000259" key="9">
    <source>
        <dbReference type="PROSITE" id="PS50850"/>
    </source>
</evidence>
<feature type="transmembrane region" description="Helical" evidence="8">
    <location>
        <begin position="381"/>
        <end position="414"/>
    </location>
</feature>
<organism evidence="10 11">
    <name type="scientific">Nakamurella leprariae</name>
    <dbReference type="NCBI Taxonomy" id="2803911"/>
    <lineage>
        <taxon>Bacteria</taxon>
        <taxon>Bacillati</taxon>
        <taxon>Actinomycetota</taxon>
        <taxon>Actinomycetes</taxon>
        <taxon>Nakamurellales</taxon>
        <taxon>Nakamurellaceae</taxon>
        <taxon>Nakamurella</taxon>
    </lineage>
</organism>
<sequence length="448" mass="44969">MNERSGLRDLAPIAVPAYGPTLVGAIGTGAVLPVIALSAVELGAGVGMAALLVALLGIGQLIADLPAGALAARLGERRALMLACGLEFAGGLGALVAPNVLVLGASVLVIGFAAAVFGLARQSWLTAAVPVGLRARALSTLGGVARIGMFIGPFVGALAITLIGIRGAYLVDMIAAVAAFALVAGTRDLTGPPAIDRAGPPADPVDTVDTVDTVDPSGPAGPVRPAEPERGDGVLRALVRHRRVLGTLGVGVLLLSLARSGRNTIIPLWAAASGLSAAQVSLVVGIAGAVDMLLFYPAGAVMDRRGRLAVALPSLAVMSAGFVLLTVMHGFVPVLLAAMLLALGNGIGAGVVMTLGADAAPAAGRPQFLAGWRLMADSGAALGPALIAVVTAVATLAWAAVLLAVLSVAGGLWLRRYVPALDPVIARPADQVSQRRSPRHGRRSTRTR</sequence>
<dbReference type="PANTHER" id="PTHR23517:SF3">
    <property type="entry name" value="INTEGRAL MEMBRANE TRANSPORT PROTEIN"/>
    <property type="match status" value="1"/>
</dbReference>
<feature type="transmembrane region" description="Helical" evidence="8">
    <location>
        <begin position="308"/>
        <end position="328"/>
    </location>
</feature>
<dbReference type="GO" id="GO:0005886">
    <property type="term" value="C:plasma membrane"/>
    <property type="evidence" value="ECO:0007669"/>
    <property type="project" value="UniProtKB-SubCell"/>
</dbReference>
<keyword evidence="4 8" id="KW-0812">Transmembrane</keyword>
<evidence type="ECO:0000256" key="3">
    <source>
        <dbReference type="ARBA" id="ARBA00022475"/>
    </source>
</evidence>
<dbReference type="Gene3D" id="1.20.1720.10">
    <property type="entry name" value="Multidrug resistance protein D"/>
    <property type="match status" value="1"/>
</dbReference>